<dbReference type="Ensembl" id="ENSPTRT00000095913.1">
    <property type="protein sequence ID" value="ENSPTRP00000068735.1"/>
    <property type="gene ID" value="ENSPTRG00000051535.1"/>
</dbReference>
<dbReference type="Bgee" id="ENSPTRG00000051535">
    <property type="expression patterns" value="Expressed in lung and 6 other cell types or tissues"/>
</dbReference>
<name>A0A2I3RVI5_PANTR</name>
<sequence>MKIELDQVKVTDMFTDQEKQLMEATTEFTKKDTQTKSIISETSNKIDAEIASLKTLMEFTTRDYSKYIWTKRGSVLE</sequence>
<organism evidence="1 2">
    <name type="scientific">Pan troglodytes</name>
    <name type="common">Chimpanzee</name>
    <dbReference type="NCBI Taxonomy" id="9598"/>
    <lineage>
        <taxon>Eukaryota</taxon>
        <taxon>Metazoa</taxon>
        <taxon>Chordata</taxon>
        <taxon>Craniata</taxon>
        <taxon>Vertebrata</taxon>
        <taxon>Euteleostomi</taxon>
        <taxon>Mammalia</taxon>
        <taxon>Eutheria</taxon>
        <taxon>Euarchontoglires</taxon>
        <taxon>Primates</taxon>
        <taxon>Haplorrhini</taxon>
        <taxon>Catarrhini</taxon>
        <taxon>Hominidae</taxon>
        <taxon>Pan</taxon>
    </lineage>
</organism>
<reference evidence="1 2" key="1">
    <citation type="journal article" date="2005" name="Nature">
        <title>Initial sequence of the chimpanzee genome and comparison with the human genome.</title>
        <authorList>
            <consortium name="Chimpanzee sequencing and analysis consortium"/>
        </authorList>
    </citation>
    <scope>NUCLEOTIDE SEQUENCE [LARGE SCALE GENOMIC DNA]</scope>
</reference>
<evidence type="ECO:0000313" key="2">
    <source>
        <dbReference type="Proteomes" id="UP000002277"/>
    </source>
</evidence>
<reference evidence="1" key="3">
    <citation type="submission" date="2025-09" db="UniProtKB">
        <authorList>
            <consortium name="Ensembl"/>
        </authorList>
    </citation>
    <scope>IDENTIFICATION</scope>
</reference>
<dbReference type="EMBL" id="AACZ04033864">
    <property type="status" value="NOT_ANNOTATED_CDS"/>
    <property type="molecule type" value="Genomic_DNA"/>
</dbReference>
<keyword evidence="2" id="KW-1185">Reference proteome</keyword>
<dbReference type="Proteomes" id="UP000002277">
    <property type="component" value="Chromosome 4"/>
</dbReference>
<accession>A0A2I3RVI5</accession>
<reference evidence="1" key="2">
    <citation type="submission" date="2025-08" db="UniProtKB">
        <authorList>
            <consortium name="Ensembl"/>
        </authorList>
    </citation>
    <scope>IDENTIFICATION</scope>
</reference>
<dbReference type="AlphaFoldDB" id="A0A2I3RVI5"/>
<evidence type="ECO:0000313" key="1">
    <source>
        <dbReference type="Ensembl" id="ENSPTRP00000068735.1"/>
    </source>
</evidence>
<dbReference type="GeneTree" id="ENSGT00940000155453"/>
<protein>
    <submittedName>
        <fullName evidence="1">Uncharacterized protein</fullName>
    </submittedName>
</protein>
<proteinExistence type="predicted"/>